<gene>
    <name evidence="3" type="ORF">V6668_31720</name>
</gene>
<dbReference type="SUPFAM" id="SSF52540">
    <property type="entry name" value="P-loop containing nucleoside triphosphate hydrolases"/>
    <property type="match status" value="1"/>
</dbReference>
<evidence type="ECO:0000313" key="4">
    <source>
        <dbReference type="Proteomes" id="UP001364764"/>
    </source>
</evidence>
<keyword evidence="2" id="KW-0472">Membrane</keyword>
<sequence length="626" mass="73001">MSISHLVNLGLILVMLFLVGVYVYFKMTEKRQPKRDPREIDQKYTLAGITEYVKTAINDLTTSNMEHLGLTEEEFDRRMNQRLMLQKSLKGCTDGDIRDKNYVKNTIFDLLLKTYDLNDENINRIIPFDNKKTLSLQDKFEIMLFQNKQKHGVNALGQIIDRYKLDELKNPEEEVEDEYYVITPQEIEEVYRKESKGLSFEDKLMIIVQRIYQQYKGFSVIDEIRDMKIDGVSGGVSGVPIDQIEPFDDMAFFADRVNKKPTPYSHDSVWILYKGKPIHMSFLSFGSEAELKRVCQNIYRYNNPGQLSESNGYKVNEMKDGSRIVVVRPGFSESWAFFNRKFDTQKASLEQLISQEEKNRMLVILLIRYLVRGGRVTAVTGSQGSGKTTLLMAMVLEMYKTHAIRVHEMAFELHLRKIFGNRNILTFRETDSITGQQGLDIQKKTDGTAFILGEVATDAAVPYMIQMAQQADMFFTHHARTFKKLVHYLRNSLLKMNVFSDEKIAEEQVVNVLNFDIHLVRKRNGHRFIERITECTPLHDDEDIPFDIRTMSDSEERKITFMETFIKYMKRSTNRKVFDERNIIEYRDGGYVAVHPISDHNVKEMLENLTEVDQAGFKQFMQENWG</sequence>
<geneLocation type="plasmid" evidence="3 4">
    <name>pY5S7-1</name>
</geneLocation>
<keyword evidence="3" id="KW-0614">Plasmid</keyword>
<keyword evidence="2" id="KW-1133">Transmembrane helix</keyword>
<dbReference type="Gene3D" id="3.40.50.300">
    <property type="entry name" value="P-loop containing nucleotide triphosphate hydrolases"/>
    <property type="match status" value="1"/>
</dbReference>
<evidence type="ECO:0000256" key="1">
    <source>
        <dbReference type="ARBA" id="ARBA00006611"/>
    </source>
</evidence>
<dbReference type="AlphaFoldDB" id="A0ABD8B347"/>
<reference evidence="3 4" key="1">
    <citation type="submission" date="2024-02" db="EMBL/GenBank/DDBJ databases">
        <title>Complete sequences of two Paenibacillus sp. strains and one Lysinibacillus strain isolated from the environment on STAA medium highlight biotechnological potential.</title>
        <authorList>
            <person name="Attere S.A."/>
            <person name="Piche L.C."/>
            <person name="Intertaglia L."/>
            <person name="Lami R."/>
            <person name="Charette S.J."/>
            <person name="Vincent A.T."/>
        </authorList>
    </citation>
    <scope>NUCLEOTIDE SEQUENCE [LARGE SCALE GENOMIC DNA]</scope>
    <source>
        <strain evidence="3 4">Y5S-7</strain>
        <plasmid evidence="3 4">pY5S7-1</plasmid>
    </source>
</reference>
<dbReference type="InterPro" id="IPR027417">
    <property type="entry name" value="P-loop_NTPase"/>
</dbReference>
<dbReference type="PANTHER" id="PTHR30486">
    <property type="entry name" value="TWITCHING MOTILITY PROTEIN PILT"/>
    <property type="match status" value="1"/>
</dbReference>
<name>A0ABD8B347_PAEAM</name>
<dbReference type="GeneID" id="93480143"/>
<dbReference type="Proteomes" id="UP001364764">
    <property type="component" value="Plasmid pY5S7-1"/>
</dbReference>
<protein>
    <submittedName>
        <fullName evidence="3">Flp pilus assembly complex ATPase component TadA</fullName>
    </submittedName>
</protein>
<dbReference type="RefSeq" id="WP_100526653.1">
    <property type="nucleotide sequence ID" value="NZ_CP145893.1"/>
</dbReference>
<dbReference type="InterPro" id="IPR050921">
    <property type="entry name" value="T4SS_GSP_E_ATPase"/>
</dbReference>
<proteinExistence type="inferred from homology"/>
<organism evidence="3 4">
    <name type="scientific">Paenibacillus amylolyticus</name>
    <dbReference type="NCBI Taxonomy" id="1451"/>
    <lineage>
        <taxon>Bacteria</taxon>
        <taxon>Bacillati</taxon>
        <taxon>Bacillota</taxon>
        <taxon>Bacilli</taxon>
        <taxon>Bacillales</taxon>
        <taxon>Paenibacillaceae</taxon>
        <taxon>Paenibacillus</taxon>
    </lineage>
</organism>
<evidence type="ECO:0000256" key="2">
    <source>
        <dbReference type="SAM" id="Phobius"/>
    </source>
</evidence>
<keyword evidence="2" id="KW-0812">Transmembrane</keyword>
<dbReference type="PANTHER" id="PTHR30486:SF6">
    <property type="entry name" value="TYPE IV PILUS RETRACTATION ATPASE PILT"/>
    <property type="match status" value="1"/>
</dbReference>
<feature type="transmembrane region" description="Helical" evidence="2">
    <location>
        <begin position="6"/>
        <end position="25"/>
    </location>
</feature>
<comment type="similarity">
    <text evidence="1">Belongs to the GSP E family.</text>
</comment>
<accession>A0ABD8B347</accession>
<evidence type="ECO:0000313" key="3">
    <source>
        <dbReference type="EMBL" id="WWP23961.1"/>
    </source>
</evidence>
<dbReference type="EMBL" id="CP145893">
    <property type="protein sequence ID" value="WWP23961.1"/>
    <property type="molecule type" value="Genomic_DNA"/>
</dbReference>